<dbReference type="GO" id="GO:0061503">
    <property type="term" value="F:tRNA threonylcarbamoyladenosine dehydratase"/>
    <property type="evidence" value="ECO:0007669"/>
    <property type="project" value="TreeGrafter"/>
</dbReference>
<evidence type="ECO:0000313" key="2">
    <source>
        <dbReference type="EMBL" id="HIU40889.1"/>
    </source>
</evidence>
<sequence length="227" mass="25437">MNLLRSEMLIGKENIKKIENAKVLLAGLGGVGGMALEMIVRCGIKNITIIDYDKFEESNINRQILCTKKSIGKNKVDEAEKRIKKINPSCKVIKYNEKIDNVFLSNNTFDADYIIDAIDDVKAKVELIKYAIKNNIKIIPCLGTGNKLNPSMLKITNIWETSYDPLAKKLRSVLRKERINYKLPVVSSEEKGVVNNIKEIPSLALVPNAAGIMLASYVINDIIKKDD</sequence>
<dbReference type="AlphaFoldDB" id="A0A9D1IRZ5"/>
<comment type="caution">
    <text evidence="2">The sequence shown here is derived from an EMBL/GenBank/DDBJ whole genome shotgun (WGS) entry which is preliminary data.</text>
</comment>
<proteinExistence type="predicted"/>
<dbReference type="PANTHER" id="PTHR43267:SF1">
    <property type="entry name" value="TRNA THREONYLCARBAMOYLADENOSINE DEHYDRATASE"/>
    <property type="match status" value="1"/>
</dbReference>
<keyword evidence="2" id="KW-0808">Transferase</keyword>
<dbReference type="Pfam" id="PF00899">
    <property type="entry name" value="ThiF"/>
    <property type="match status" value="1"/>
</dbReference>
<dbReference type="EMBL" id="DVMT01000064">
    <property type="protein sequence ID" value="HIU40889.1"/>
    <property type="molecule type" value="Genomic_DNA"/>
</dbReference>
<evidence type="ECO:0000313" key="3">
    <source>
        <dbReference type="Proteomes" id="UP000824074"/>
    </source>
</evidence>
<accession>A0A9D1IRZ5</accession>
<dbReference type="InterPro" id="IPR000594">
    <property type="entry name" value="ThiF_NAD_FAD-bd"/>
</dbReference>
<dbReference type="GO" id="GO:0016779">
    <property type="term" value="F:nucleotidyltransferase activity"/>
    <property type="evidence" value="ECO:0007669"/>
    <property type="project" value="UniProtKB-KW"/>
</dbReference>
<dbReference type="SUPFAM" id="SSF69572">
    <property type="entry name" value="Activating enzymes of the ubiquitin-like proteins"/>
    <property type="match status" value="1"/>
</dbReference>
<dbReference type="InterPro" id="IPR045886">
    <property type="entry name" value="ThiF/MoeB/HesA"/>
</dbReference>
<dbReference type="Gene3D" id="3.40.50.720">
    <property type="entry name" value="NAD(P)-binding Rossmann-like Domain"/>
    <property type="match status" value="1"/>
</dbReference>
<dbReference type="InterPro" id="IPR035985">
    <property type="entry name" value="Ubiquitin-activating_enz"/>
</dbReference>
<dbReference type="PANTHER" id="PTHR43267">
    <property type="entry name" value="TRNA THREONYLCARBAMOYLADENOSINE DEHYDRATASE"/>
    <property type="match status" value="1"/>
</dbReference>
<name>A0A9D1IRZ5_9FIRM</name>
<reference evidence="2" key="1">
    <citation type="submission" date="2020-10" db="EMBL/GenBank/DDBJ databases">
        <authorList>
            <person name="Gilroy R."/>
        </authorList>
    </citation>
    <scope>NUCLEOTIDE SEQUENCE</scope>
    <source>
        <strain evidence="2">CHK193-30670</strain>
    </source>
</reference>
<gene>
    <name evidence="2" type="ORF">IAB68_06310</name>
</gene>
<protein>
    <submittedName>
        <fullName evidence="2">ThiF family adenylyltransferase</fullName>
    </submittedName>
</protein>
<keyword evidence="2" id="KW-0548">Nucleotidyltransferase</keyword>
<dbReference type="Proteomes" id="UP000824074">
    <property type="component" value="Unassembled WGS sequence"/>
</dbReference>
<dbReference type="GO" id="GO:0061504">
    <property type="term" value="P:cyclic threonylcarbamoyladenosine biosynthetic process"/>
    <property type="evidence" value="ECO:0007669"/>
    <property type="project" value="TreeGrafter"/>
</dbReference>
<evidence type="ECO:0000259" key="1">
    <source>
        <dbReference type="Pfam" id="PF00899"/>
    </source>
</evidence>
<feature type="domain" description="THIF-type NAD/FAD binding fold" evidence="1">
    <location>
        <begin position="8"/>
        <end position="143"/>
    </location>
</feature>
<reference evidence="2" key="2">
    <citation type="journal article" date="2021" name="PeerJ">
        <title>Extensive microbial diversity within the chicken gut microbiome revealed by metagenomics and culture.</title>
        <authorList>
            <person name="Gilroy R."/>
            <person name="Ravi A."/>
            <person name="Getino M."/>
            <person name="Pursley I."/>
            <person name="Horton D.L."/>
            <person name="Alikhan N.F."/>
            <person name="Baker D."/>
            <person name="Gharbi K."/>
            <person name="Hall N."/>
            <person name="Watson M."/>
            <person name="Adriaenssens E.M."/>
            <person name="Foster-Nyarko E."/>
            <person name="Jarju S."/>
            <person name="Secka A."/>
            <person name="Antonio M."/>
            <person name="Oren A."/>
            <person name="Chaudhuri R.R."/>
            <person name="La Ragione R."/>
            <person name="Hildebrand F."/>
            <person name="Pallen M.J."/>
        </authorList>
    </citation>
    <scope>NUCLEOTIDE SEQUENCE</scope>
    <source>
        <strain evidence="2">CHK193-30670</strain>
    </source>
</reference>
<dbReference type="GO" id="GO:0008641">
    <property type="term" value="F:ubiquitin-like modifier activating enzyme activity"/>
    <property type="evidence" value="ECO:0007669"/>
    <property type="project" value="InterPro"/>
</dbReference>
<organism evidence="2 3">
    <name type="scientific">Candidatus Aphodocola excrementigallinarum</name>
    <dbReference type="NCBI Taxonomy" id="2840670"/>
    <lineage>
        <taxon>Bacteria</taxon>
        <taxon>Bacillati</taxon>
        <taxon>Bacillota</taxon>
        <taxon>Bacilli</taxon>
        <taxon>Candidatus Aphodocola</taxon>
    </lineage>
</organism>